<feature type="chain" id="PRO_5032808782" evidence="2">
    <location>
        <begin position="23"/>
        <end position="151"/>
    </location>
</feature>
<evidence type="ECO:0000313" key="5">
    <source>
        <dbReference type="Proteomes" id="UP000460715"/>
    </source>
</evidence>
<keyword evidence="2" id="KW-0732">Signal</keyword>
<evidence type="ECO:0000256" key="1">
    <source>
        <dbReference type="SAM" id="Phobius"/>
    </source>
</evidence>
<keyword evidence="1" id="KW-0472">Membrane</keyword>
<feature type="transmembrane region" description="Helical" evidence="1">
    <location>
        <begin position="75"/>
        <end position="108"/>
    </location>
</feature>
<dbReference type="Pfam" id="PF07331">
    <property type="entry name" value="TctB"/>
    <property type="match status" value="1"/>
</dbReference>
<dbReference type="Proteomes" id="UP000460715">
    <property type="component" value="Unassembled WGS sequence"/>
</dbReference>
<feature type="transmembrane region" description="Helical" evidence="1">
    <location>
        <begin position="46"/>
        <end position="63"/>
    </location>
</feature>
<evidence type="ECO:0000256" key="2">
    <source>
        <dbReference type="SAM" id="SignalP"/>
    </source>
</evidence>
<name>A0A845BGP2_9PROT</name>
<sequence length="151" mass="15891">MRMLPDRACAAAMAAVAVLAFAATYGFDEVPPGLAQGLGAAEFPRLVCLVLLGLAALLFLGAAPRNPPPRVPATGWATMALAVGFLPLMMVVGMLPAMLVFLVAMGWLWGERRWGVLLGSAIGLVAGIWIVFVRLFALSLPGGWLGERLFS</sequence>
<organism evidence="4 5">
    <name type="scientific">Teichococcus coralli</name>
    <dbReference type="NCBI Taxonomy" id="2545983"/>
    <lineage>
        <taxon>Bacteria</taxon>
        <taxon>Pseudomonadati</taxon>
        <taxon>Pseudomonadota</taxon>
        <taxon>Alphaproteobacteria</taxon>
        <taxon>Acetobacterales</taxon>
        <taxon>Roseomonadaceae</taxon>
        <taxon>Roseomonas</taxon>
    </lineage>
</organism>
<evidence type="ECO:0000259" key="3">
    <source>
        <dbReference type="Pfam" id="PF07331"/>
    </source>
</evidence>
<accession>A0A845BGP2</accession>
<feature type="transmembrane region" description="Helical" evidence="1">
    <location>
        <begin position="114"/>
        <end position="137"/>
    </location>
</feature>
<keyword evidence="5" id="KW-1185">Reference proteome</keyword>
<comment type="caution">
    <text evidence="4">The sequence shown here is derived from an EMBL/GenBank/DDBJ whole genome shotgun (WGS) entry which is preliminary data.</text>
</comment>
<dbReference type="AlphaFoldDB" id="A0A845BGP2"/>
<protein>
    <submittedName>
        <fullName evidence="4">Tripartite tricarboxylate transporter TctB family protein</fullName>
    </submittedName>
</protein>
<gene>
    <name evidence="4" type="ORF">E0493_04685</name>
</gene>
<feature type="domain" description="DUF1468" evidence="3">
    <location>
        <begin position="10"/>
        <end position="141"/>
    </location>
</feature>
<dbReference type="OrthoDB" id="7271701at2"/>
<reference evidence="4 5" key="1">
    <citation type="submission" date="2019-03" db="EMBL/GenBank/DDBJ databases">
        <title>Roseomonas sp. a novel Roseomonas species isolated from Sea whip Gorgonian.</title>
        <authorList>
            <person name="Li F."/>
            <person name="Pan X."/>
            <person name="Huang S."/>
            <person name="Li Z."/>
            <person name="Meng B."/>
        </authorList>
    </citation>
    <scope>NUCLEOTIDE SEQUENCE [LARGE SCALE GENOMIC DNA]</scope>
    <source>
        <strain evidence="4 5">M0104</strain>
    </source>
</reference>
<dbReference type="EMBL" id="SNVJ01000003">
    <property type="protein sequence ID" value="MXP62649.1"/>
    <property type="molecule type" value="Genomic_DNA"/>
</dbReference>
<dbReference type="InterPro" id="IPR009936">
    <property type="entry name" value="DUF1468"/>
</dbReference>
<feature type="signal peptide" evidence="2">
    <location>
        <begin position="1"/>
        <end position="22"/>
    </location>
</feature>
<keyword evidence="1" id="KW-0812">Transmembrane</keyword>
<evidence type="ECO:0000313" key="4">
    <source>
        <dbReference type="EMBL" id="MXP62649.1"/>
    </source>
</evidence>
<proteinExistence type="predicted"/>
<dbReference type="RefSeq" id="WP_160935769.1">
    <property type="nucleotide sequence ID" value="NZ_SNVJ01000003.1"/>
</dbReference>
<keyword evidence="1" id="KW-1133">Transmembrane helix</keyword>